<dbReference type="EMBL" id="PJQY01000225">
    <property type="protein sequence ID" value="PQQ15644.1"/>
    <property type="molecule type" value="Genomic_DNA"/>
</dbReference>
<dbReference type="PANTHER" id="PTHR31973">
    <property type="entry name" value="POLYPROTEIN, PUTATIVE-RELATED"/>
    <property type="match status" value="1"/>
</dbReference>
<sequence>MSIIENGAPNPVYRYKADELSYYSKELAIGKLVKLDTDMSVLDLLWPYLRSKRKVIVVYFQERDLRECNVNEEVIDLGNEEEVVEEVVIEKRKQQQNEKAKKVATFIQDDEEHNLINNDDAFFDGCVDPSTFDGGPNEGEEVEHEDYNTNSPRINGSLNVSSEEDDEGRSRKKRKWHEFDDFIPDIDMKNPHFILGLRFATAAMFREAVRVYSFNIAMELAFKKNDMDAIRVVCEKPCPFVIYASLVNESKYLQVKTLNGEHTCGRMQKKKHANANYLAKHFTTKLTKSN</sequence>
<keyword evidence="3" id="KW-1185">Reference proteome</keyword>
<dbReference type="Proteomes" id="UP000250321">
    <property type="component" value="Unassembled WGS sequence"/>
</dbReference>
<dbReference type="PANTHER" id="PTHR31973:SF187">
    <property type="entry name" value="MUTATOR TRANSPOSASE MUDRA PROTEIN"/>
    <property type="match status" value="1"/>
</dbReference>
<organism evidence="2 3">
    <name type="scientific">Prunus yedoensis var. nudiflora</name>
    <dbReference type="NCBI Taxonomy" id="2094558"/>
    <lineage>
        <taxon>Eukaryota</taxon>
        <taxon>Viridiplantae</taxon>
        <taxon>Streptophyta</taxon>
        <taxon>Embryophyta</taxon>
        <taxon>Tracheophyta</taxon>
        <taxon>Spermatophyta</taxon>
        <taxon>Magnoliopsida</taxon>
        <taxon>eudicotyledons</taxon>
        <taxon>Gunneridae</taxon>
        <taxon>Pentapetalae</taxon>
        <taxon>rosids</taxon>
        <taxon>fabids</taxon>
        <taxon>Rosales</taxon>
        <taxon>Rosaceae</taxon>
        <taxon>Amygdaloideae</taxon>
        <taxon>Amygdaleae</taxon>
        <taxon>Prunus</taxon>
    </lineage>
</organism>
<protein>
    <submittedName>
        <fullName evidence="2">Uncharacterized protein</fullName>
    </submittedName>
</protein>
<proteinExistence type="predicted"/>
<evidence type="ECO:0000256" key="1">
    <source>
        <dbReference type="SAM" id="MobiDB-lite"/>
    </source>
</evidence>
<reference evidence="2 3" key="1">
    <citation type="submission" date="2018-02" db="EMBL/GenBank/DDBJ databases">
        <title>Draft genome of wild Prunus yedoensis var. nudiflora.</title>
        <authorList>
            <person name="Baek S."/>
            <person name="Kim J.-H."/>
            <person name="Choi K."/>
            <person name="Kim G.-B."/>
            <person name="Cho A."/>
            <person name="Jang H."/>
            <person name="Shin C.-H."/>
            <person name="Yu H.-J."/>
            <person name="Mun J.-H."/>
        </authorList>
    </citation>
    <scope>NUCLEOTIDE SEQUENCE [LARGE SCALE GENOMIC DNA]</scope>
    <source>
        <strain evidence="3">cv. Jeju island</strain>
        <tissue evidence="2">Leaf</tissue>
    </source>
</reference>
<dbReference type="STRING" id="2094558.A0A314ZDU8"/>
<dbReference type="OrthoDB" id="1918246at2759"/>
<accession>A0A314ZDU8</accession>
<feature type="region of interest" description="Disordered" evidence="1">
    <location>
        <begin position="133"/>
        <end position="173"/>
    </location>
</feature>
<dbReference type="AlphaFoldDB" id="A0A314ZDU8"/>
<gene>
    <name evidence="2" type="ORF">Pyn_00895</name>
</gene>
<evidence type="ECO:0000313" key="2">
    <source>
        <dbReference type="EMBL" id="PQQ15644.1"/>
    </source>
</evidence>
<feature type="compositionally biased region" description="Polar residues" evidence="1">
    <location>
        <begin position="148"/>
        <end position="161"/>
    </location>
</feature>
<comment type="caution">
    <text evidence="2">The sequence shown here is derived from an EMBL/GenBank/DDBJ whole genome shotgun (WGS) entry which is preliminary data.</text>
</comment>
<evidence type="ECO:0000313" key="3">
    <source>
        <dbReference type="Proteomes" id="UP000250321"/>
    </source>
</evidence>
<name>A0A314ZDU8_PRUYE</name>